<dbReference type="OrthoDB" id="3034688at2"/>
<reference evidence="3 4" key="1">
    <citation type="submission" date="2018-10" db="EMBL/GenBank/DDBJ databases">
        <title>Phylogenomics of Brevibacillus.</title>
        <authorList>
            <person name="Dunlap C."/>
        </authorList>
    </citation>
    <scope>NUCLEOTIDE SEQUENCE [LARGE SCALE GENOMIC DNA]</scope>
    <source>
        <strain evidence="3 4">NRRL NRS 1219</strain>
    </source>
</reference>
<sequence>MISNHVDYCIQKYNDIFLAEIKAGKDESFAQKKAIRDSTIEAMRTFQHVEPAEIWKAVYTAHIHRKSGIVDTEVIKQIVSAENSWKKSSGHAFEEMIKLLGNLVLEDKGITIHLQKELNHLIRDKEIHNEVRDISWLKEQITSSVFDLYISVLKDNKRYVFGCIQSKTSIRDRVTRDREPSMHAMEAFFWSTAIVLDGDFLKLPKFKAMVNGGTTEYVNNGWHGMYVFSDQYTDGRIYPLDIDLTTFVEHAQKASHYWLTQRQWFNSEWNATN</sequence>
<feature type="domain" description="BsaWI restriction endonuclease type 2" evidence="1">
    <location>
        <begin position="125"/>
        <end position="228"/>
    </location>
</feature>
<reference evidence="2 5" key="2">
    <citation type="submission" date="2019-06" db="EMBL/GenBank/DDBJ databases">
        <title>Whole genome shotgun sequence of Brevibacillus agri NBRC 15538.</title>
        <authorList>
            <person name="Hosoyama A."/>
            <person name="Uohara A."/>
            <person name="Ohji S."/>
            <person name="Ichikawa N."/>
        </authorList>
    </citation>
    <scope>NUCLEOTIDE SEQUENCE [LARGE SCALE GENOMIC DNA]</scope>
    <source>
        <strain evidence="2 5">NBRC 15538</strain>
    </source>
</reference>
<evidence type="ECO:0000313" key="4">
    <source>
        <dbReference type="Proteomes" id="UP000276178"/>
    </source>
</evidence>
<evidence type="ECO:0000313" key="2">
    <source>
        <dbReference type="EMBL" id="GED28792.1"/>
    </source>
</evidence>
<dbReference type="InterPro" id="IPR041551">
    <property type="entry name" value="RE_BsaWI"/>
</dbReference>
<dbReference type="Proteomes" id="UP000317180">
    <property type="component" value="Unassembled WGS sequence"/>
</dbReference>
<dbReference type="GeneID" id="82809859"/>
<dbReference type="AlphaFoldDB" id="A0A3M8A3J7"/>
<dbReference type="CDD" id="cd22313">
    <property type="entry name" value="BsaWI-like"/>
    <property type="match status" value="1"/>
</dbReference>
<proteinExistence type="predicted"/>
<dbReference type="EMBL" id="RHHN01000130">
    <property type="protein sequence ID" value="RNB45676.1"/>
    <property type="molecule type" value="Genomic_DNA"/>
</dbReference>
<name>A0A3M8A3J7_9BACL</name>
<evidence type="ECO:0000313" key="3">
    <source>
        <dbReference type="EMBL" id="RNB45676.1"/>
    </source>
</evidence>
<dbReference type="EMBL" id="BJOD01000111">
    <property type="protein sequence ID" value="GED28792.1"/>
    <property type="molecule type" value="Genomic_DNA"/>
</dbReference>
<dbReference type="Proteomes" id="UP000276178">
    <property type="component" value="Unassembled WGS sequence"/>
</dbReference>
<evidence type="ECO:0000259" key="1">
    <source>
        <dbReference type="Pfam" id="PF18643"/>
    </source>
</evidence>
<evidence type="ECO:0000313" key="5">
    <source>
        <dbReference type="Proteomes" id="UP000317180"/>
    </source>
</evidence>
<gene>
    <name evidence="2" type="ORF">BAG01nite_48940</name>
    <name evidence="3" type="ORF">EB820_25590</name>
</gene>
<dbReference type="Pfam" id="PF18643">
    <property type="entry name" value="RE_BsaWI"/>
    <property type="match status" value="1"/>
</dbReference>
<protein>
    <recommendedName>
        <fullName evidence="1">BsaWI restriction endonuclease type 2 domain-containing protein</fullName>
    </recommendedName>
</protein>
<dbReference type="RefSeq" id="WP_005826969.1">
    <property type="nucleotide sequence ID" value="NZ_BJOD01000111.1"/>
</dbReference>
<organism evidence="3 4">
    <name type="scientific">Brevibacillus agri</name>
    <dbReference type="NCBI Taxonomy" id="51101"/>
    <lineage>
        <taxon>Bacteria</taxon>
        <taxon>Bacillati</taxon>
        <taxon>Bacillota</taxon>
        <taxon>Bacilli</taxon>
        <taxon>Bacillales</taxon>
        <taxon>Paenibacillaceae</taxon>
        <taxon>Brevibacillus</taxon>
    </lineage>
</organism>
<comment type="caution">
    <text evidence="3">The sequence shown here is derived from an EMBL/GenBank/DDBJ whole genome shotgun (WGS) entry which is preliminary data.</text>
</comment>
<keyword evidence="5" id="KW-1185">Reference proteome</keyword>
<accession>A0A3M8A3J7</accession>